<comment type="caution">
    <text evidence="2">The sequence shown here is derived from an EMBL/GenBank/DDBJ whole genome shotgun (WGS) entry which is preliminary data.</text>
</comment>
<dbReference type="Gene3D" id="3.90.320.10">
    <property type="match status" value="1"/>
</dbReference>
<keyword evidence="3" id="KW-1185">Reference proteome</keyword>
<name>A0A9W7JCK8_HIBTR</name>
<dbReference type="CDD" id="cd22343">
    <property type="entry name" value="PDDEXK_lambda_exonuclease-like"/>
    <property type="match status" value="1"/>
</dbReference>
<dbReference type="Pfam" id="PF09588">
    <property type="entry name" value="YqaJ"/>
    <property type="match status" value="1"/>
</dbReference>
<feature type="domain" description="YqaJ viral recombinase" evidence="1">
    <location>
        <begin position="104"/>
        <end position="247"/>
    </location>
</feature>
<dbReference type="SUPFAM" id="SSF52980">
    <property type="entry name" value="Restriction endonuclease-like"/>
    <property type="match status" value="1"/>
</dbReference>
<dbReference type="Proteomes" id="UP001165190">
    <property type="component" value="Unassembled WGS sequence"/>
</dbReference>
<dbReference type="OrthoDB" id="421276at2759"/>
<dbReference type="EMBL" id="BSYR01000061">
    <property type="protein sequence ID" value="GMJ11325.1"/>
    <property type="molecule type" value="Genomic_DNA"/>
</dbReference>
<evidence type="ECO:0000313" key="3">
    <source>
        <dbReference type="Proteomes" id="UP001165190"/>
    </source>
</evidence>
<dbReference type="InterPro" id="IPR011604">
    <property type="entry name" value="PDDEXK-like_dom_sf"/>
</dbReference>
<gene>
    <name evidence="2" type="ORF">HRI_004801700</name>
</gene>
<sequence length="345" mass="40160">MQRSSYRLSCEELAYCFPLIIQLSNCRSRNIRNVGLLVGNLKDQRTYSSQNLFEPVSERLITSGQFLNQPSLRSSSESSCYKKFSCAETHPILQSSCLQHWFKNWQEQRKHKLTASTFAGAVGFWPIRRTQLWLEKIGAIEPFSGNLATCWSNIKEEVALERYKLITGNIVDFPEFQVYGKLNPEDSWLAASPDGFVDRFVYELPLRGVLEIKCPYFGGDMSKAFPWRRIPLYCIPQAQGLMEITDRDWMDFYVWTPKGSSLFRIYRDVEYWDALKFTLSDFWWKHVQPAKEICSKCVITDPLRELKSVRPASKHELCGYIVYESKRIVNNSCLLMREINGQLTD</sequence>
<organism evidence="2 3">
    <name type="scientific">Hibiscus trionum</name>
    <name type="common">Flower of an hour</name>
    <dbReference type="NCBI Taxonomy" id="183268"/>
    <lineage>
        <taxon>Eukaryota</taxon>
        <taxon>Viridiplantae</taxon>
        <taxon>Streptophyta</taxon>
        <taxon>Embryophyta</taxon>
        <taxon>Tracheophyta</taxon>
        <taxon>Spermatophyta</taxon>
        <taxon>Magnoliopsida</taxon>
        <taxon>eudicotyledons</taxon>
        <taxon>Gunneridae</taxon>
        <taxon>Pentapetalae</taxon>
        <taxon>rosids</taxon>
        <taxon>malvids</taxon>
        <taxon>Malvales</taxon>
        <taxon>Malvaceae</taxon>
        <taxon>Malvoideae</taxon>
        <taxon>Hibiscus</taxon>
    </lineage>
</organism>
<dbReference type="AlphaFoldDB" id="A0A9W7JCK8"/>
<dbReference type="InterPro" id="IPR011335">
    <property type="entry name" value="Restrct_endonuc-II-like"/>
</dbReference>
<dbReference type="PANTHER" id="PTHR46609">
    <property type="entry name" value="EXONUCLEASE, PHAGE-TYPE/RECB, C-TERMINAL DOMAIN-CONTAINING PROTEIN"/>
    <property type="match status" value="1"/>
</dbReference>
<evidence type="ECO:0000259" key="1">
    <source>
        <dbReference type="Pfam" id="PF09588"/>
    </source>
</evidence>
<dbReference type="InterPro" id="IPR051703">
    <property type="entry name" value="NF-kappa-B_Signaling_Reg"/>
</dbReference>
<evidence type="ECO:0000313" key="2">
    <source>
        <dbReference type="EMBL" id="GMJ11325.1"/>
    </source>
</evidence>
<proteinExistence type="predicted"/>
<accession>A0A9W7JCK8</accession>
<dbReference type="InterPro" id="IPR019080">
    <property type="entry name" value="YqaJ_viral_recombinase"/>
</dbReference>
<protein>
    <recommendedName>
        <fullName evidence="1">YqaJ viral recombinase domain-containing protein</fullName>
    </recommendedName>
</protein>
<dbReference type="GO" id="GO:0006281">
    <property type="term" value="P:DNA repair"/>
    <property type="evidence" value="ECO:0007669"/>
    <property type="project" value="UniProtKB-ARBA"/>
</dbReference>
<reference evidence="2" key="1">
    <citation type="submission" date="2023-05" db="EMBL/GenBank/DDBJ databases">
        <title>Genome and transcriptome analyses reveal genes involved in the formation of fine ridges on petal epidermal cells in Hibiscus trionum.</title>
        <authorList>
            <person name="Koshimizu S."/>
            <person name="Masuda S."/>
            <person name="Ishii T."/>
            <person name="Shirasu K."/>
            <person name="Hoshino A."/>
            <person name="Arita M."/>
        </authorList>
    </citation>
    <scope>NUCLEOTIDE SEQUENCE</scope>
    <source>
        <strain evidence="2">Hamamatsu line</strain>
    </source>
</reference>
<dbReference type="PANTHER" id="PTHR46609:SF4">
    <property type="entry name" value="RESTRICTION ENDONUCLEASE, TYPE II-LIKE SUPERFAMILY PROTEIN"/>
    <property type="match status" value="1"/>
</dbReference>